<sequence length="99" mass="11596">MRCVIAKMNLVLMNKAIEHYLDKTKRTETPVFTFLSLWSDEEPYPLTELLFCLDERIEMLGSEFKANPTEPFAAMLSVLKRKRHRLLQVQGEHSPVIYP</sequence>
<dbReference type="EMBL" id="RKQT01000002">
    <property type="protein sequence ID" value="RPE93760.1"/>
    <property type="molecule type" value="Genomic_DNA"/>
</dbReference>
<name>A0ABX9XTU9_9PAST</name>
<reference evidence="1 2" key="1">
    <citation type="submission" date="2018-11" db="EMBL/GenBank/DDBJ databases">
        <title>Genomic Encyclopedia of Type Strains, Phase IV (KMG-IV): sequencing the most valuable type-strain genomes for metagenomic binning, comparative biology and taxonomic classification.</title>
        <authorList>
            <person name="Goeker M."/>
        </authorList>
    </citation>
    <scope>NUCLEOTIDE SEQUENCE [LARGE SCALE GENOMIC DNA]</scope>
    <source>
        <strain evidence="1 2">DSM 25797</strain>
    </source>
</reference>
<evidence type="ECO:0000313" key="1">
    <source>
        <dbReference type="EMBL" id="RPE93760.1"/>
    </source>
</evidence>
<dbReference type="RefSeq" id="WP_165894245.1">
    <property type="nucleotide sequence ID" value="NZ_CP015029.1"/>
</dbReference>
<evidence type="ECO:0000313" key="2">
    <source>
        <dbReference type="Proteomes" id="UP000276901"/>
    </source>
</evidence>
<accession>A0ABX9XTU9</accession>
<organism evidence="1 2">
    <name type="scientific">Frederiksenia canicola</name>
    <dbReference type="NCBI Taxonomy" id="123824"/>
    <lineage>
        <taxon>Bacteria</taxon>
        <taxon>Pseudomonadati</taxon>
        <taxon>Pseudomonadota</taxon>
        <taxon>Gammaproteobacteria</taxon>
        <taxon>Pasteurellales</taxon>
        <taxon>Pasteurellaceae</taxon>
        <taxon>Frederiksenia</taxon>
    </lineage>
</organism>
<keyword evidence="2" id="KW-1185">Reference proteome</keyword>
<proteinExistence type="predicted"/>
<comment type="caution">
    <text evidence="1">The sequence shown here is derived from an EMBL/GenBank/DDBJ whole genome shotgun (WGS) entry which is preliminary data.</text>
</comment>
<dbReference type="Proteomes" id="UP000276901">
    <property type="component" value="Unassembled WGS sequence"/>
</dbReference>
<gene>
    <name evidence="1" type="ORF">EDC49_1273</name>
</gene>
<protein>
    <submittedName>
        <fullName evidence="1">Uncharacterized protein</fullName>
    </submittedName>
</protein>